<proteinExistence type="predicted"/>
<dbReference type="Pfam" id="PF03886">
    <property type="entry name" value="ABC_trans_aux"/>
    <property type="match status" value="1"/>
</dbReference>
<feature type="signal peptide" evidence="1">
    <location>
        <begin position="1"/>
        <end position="17"/>
    </location>
</feature>
<sequence length="202" mass="22661">MKTQLFFILVFSLMLSACSIPFKSDLPKAQVYRLSPFIDVNNVQHSAQPIHLYIPSVKMTPGLDSNKIVLVVNPQKQSHIAESQWPDDLSVYLHSIIVDSFSASHAFASVSHRLLSKDQSYKLLINVSSFEVELPQSSVEKAIARVVMNVTLVDSKKQQLIWSKRMSASHIAKEMRTSELIKALNHAFGDTLNKLIQMVVGK</sequence>
<dbReference type="PROSITE" id="PS51257">
    <property type="entry name" value="PROKAR_LIPOPROTEIN"/>
    <property type="match status" value="1"/>
</dbReference>
<dbReference type="Gene3D" id="3.40.50.10610">
    <property type="entry name" value="ABC-type transport auxiliary lipoprotein component"/>
    <property type="match status" value="1"/>
</dbReference>
<accession>A0A6S6SVN3</accession>
<evidence type="ECO:0000259" key="2">
    <source>
        <dbReference type="Pfam" id="PF03886"/>
    </source>
</evidence>
<feature type="domain" description="ABC-type transport auxiliary lipoprotein component" evidence="2">
    <location>
        <begin position="32"/>
        <end position="190"/>
    </location>
</feature>
<protein>
    <recommendedName>
        <fullName evidence="2">ABC-type transport auxiliary lipoprotein component domain-containing protein</fullName>
    </recommendedName>
</protein>
<keyword evidence="1" id="KW-0732">Signal</keyword>
<reference evidence="3" key="1">
    <citation type="submission" date="2020-01" db="EMBL/GenBank/DDBJ databases">
        <authorList>
            <person name="Meier V. D."/>
            <person name="Meier V D."/>
        </authorList>
    </citation>
    <scope>NUCLEOTIDE SEQUENCE</scope>
    <source>
        <strain evidence="3">HLG_WM_MAG_07</strain>
    </source>
</reference>
<name>A0A6S6SVN3_9GAMM</name>
<evidence type="ECO:0000256" key="1">
    <source>
        <dbReference type="SAM" id="SignalP"/>
    </source>
</evidence>
<organism evidence="3">
    <name type="scientific">uncultured Thiotrichaceae bacterium</name>
    <dbReference type="NCBI Taxonomy" id="298394"/>
    <lineage>
        <taxon>Bacteria</taxon>
        <taxon>Pseudomonadati</taxon>
        <taxon>Pseudomonadota</taxon>
        <taxon>Gammaproteobacteria</taxon>
        <taxon>Thiotrichales</taxon>
        <taxon>Thiotrichaceae</taxon>
        <taxon>environmental samples</taxon>
    </lineage>
</organism>
<dbReference type="EMBL" id="CACVAY010000030">
    <property type="protein sequence ID" value="CAA6806631.1"/>
    <property type="molecule type" value="Genomic_DNA"/>
</dbReference>
<dbReference type="AlphaFoldDB" id="A0A6S6SVN3"/>
<dbReference type="InterPro" id="IPR005586">
    <property type="entry name" value="ABC_trans_aux"/>
</dbReference>
<gene>
    <name evidence="3" type="ORF">HELGO_WM12199</name>
</gene>
<evidence type="ECO:0000313" key="3">
    <source>
        <dbReference type="EMBL" id="CAA6806631.1"/>
    </source>
</evidence>
<dbReference type="SUPFAM" id="SSF159594">
    <property type="entry name" value="XCC0632-like"/>
    <property type="match status" value="1"/>
</dbReference>
<feature type="chain" id="PRO_5028404270" description="ABC-type transport auxiliary lipoprotein component domain-containing protein" evidence="1">
    <location>
        <begin position="18"/>
        <end position="202"/>
    </location>
</feature>